<feature type="transmembrane region" description="Helical" evidence="1">
    <location>
        <begin position="54"/>
        <end position="75"/>
    </location>
</feature>
<dbReference type="OrthoDB" id="1117346at2"/>
<protein>
    <recommendedName>
        <fullName evidence="4">Glycosyltransferase RgtA/B/C/D-like domain-containing protein</fullName>
    </recommendedName>
</protein>
<comment type="caution">
    <text evidence="2">The sequence shown here is derived from an EMBL/GenBank/DDBJ whole genome shotgun (WGS) entry which is preliminary data.</text>
</comment>
<keyword evidence="3" id="KW-1185">Reference proteome</keyword>
<gene>
    <name evidence="2" type="ORF">DDZ16_05670</name>
</gene>
<dbReference type="EMBL" id="QEWP01000003">
    <property type="protein sequence ID" value="PWE00548.1"/>
    <property type="molecule type" value="Genomic_DNA"/>
</dbReference>
<feature type="transmembrane region" description="Helical" evidence="1">
    <location>
        <begin position="180"/>
        <end position="200"/>
    </location>
</feature>
<evidence type="ECO:0000313" key="2">
    <source>
        <dbReference type="EMBL" id="PWE00548.1"/>
    </source>
</evidence>
<feature type="transmembrane region" description="Helical" evidence="1">
    <location>
        <begin position="285"/>
        <end position="300"/>
    </location>
</feature>
<organism evidence="2 3">
    <name type="scientific">Marinilabilia rubra</name>
    <dbReference type="NCBI Taxonomy" id="2162893"/>
    <lineage>
        <taxon>Bacteria</taxon>
        <taxon>Pseudomonadati</taxon>
        <taxon>Bacteroidota</taxon>
        <taxon>Bacteroidia</taxon>
        <taxon>Marinilabiliales</taxon>
        <taxon>Marinilabiliaceae</taxon>
        <taxon>Marinilabilia</taxon>
    </lineage>
</organism>
<keyword evidence="1" id="KW-0472">Membrane</keyword>
<dbReference type="Proteomes" id="UP000244956">
    <property type="component" value="Unassembled WGS sequence"/>
</dbReference>
<dbReference type="AlphaFoldDB" id="A0A2U2BBV6"/>
<evidence type="ECO:0000313" key="3">
    <source>
        <dbReference type="Proteomes" id="UP000244956"/>
    </source>
</evidence>
<accession>A0A2U2BBV6</accession>
<feature type="transmembrane region" description="Helical" evidence="1">
    <location>
        <begin position="12"/>
        <end position="34"/>
    </location>
</feature>
<feature type="transmembrane region" description="Helical" evidence="1">
    <location>
        <begin position="307"/>
        <end position="326"/>
    </location>
</feature>
<feature type="transmembrane region" description="Helical" evidence="1">
    <location>
        <begin position="87"/>
        <end position="107"/>
    </location>
</feature>
<keyword evidence="1" id="KW-0812">Transmembrane</keyword>
<proteinExistence type="predicted"/>
<sequence>MLYRTLHNNNLTAFILVPFIVLLFWVRVFLFEGVQPISFDGISMPLWEWLVRPVFGQSVFWSAAFSYLLAMMIAFSVNRVVGRYGLLGKQSVLPVLLYALLVSGFLAVQRLHVVWVFALFFILAVERIMGANQSTKKEIRSLDAAVLVGVGSLMYAKGLYLYPLLLVVMGVLRLLTIRTFIASLIGLLLPFLISAGYFFIIGTTQEFLLFIVLNLLSNTGQFSHNLASQIYLPLVGVLTLMGIINVFRYLPMQKIITRKHFRVIIWVIFLTSAVCLTPFFSLELAPVVAIGPSVVLTFWFDKMSHRVWREVMLWFLVGITVAAQFLL</sequence>
<evidence type="ECO:0008006" key="4">
    <source>
        <dbReference type="Google" id="ProtNLM"/>
    </source>
</evidence>
<reference evidence="2 3" key="1">
    <citation type="submission" date="2018-05" db="EMBL/GenBank/DDBJ databases">
        <title>Marinilabilia rubrum sp. nov., isolated from saltern sediment.</title>
        <authorList>
            <person name="Zhang R."/>
        </authorList>
    </citation>
    <scope>NUCLEOTIDE SEQUENCE [LARGE SCALE GENOMIC DNA]</scope>
    <source>
        <strain evidence="2 3">WTE16</strain>
    </source>
</reference>
<feature type="transmembrane region" description="Helical" evidence="1">
    <location>
        <begin position="230"/>
        <end position="251"/>
    </location>
</feature>
<name>A0A2U2BBV6_9BACT</name>
<evidence type="ECO:0000256" key="1">
    <source>
        <dbReference type="SAM" id="Phobius"/>
    </source>
</evidence>
<keyword evidence="1" id="KW-1133">Transmembrane helix</keyword>
<feature type="transmembrane region" description="Helical" evidence="1">
    <location>
        <begin position="142"/>
        <end position="160"/>
    </location>
</feature>
<feature type="transmembrane region" description="Helical" evidence="1">
    <location>
        <begin position="263"/>
        <end position="279"/>
    </location>
</feature>